<reference evidence="2 3" key="1">
    <citation type="submission" date="2010-04" db="EMBL/GenBank/DDBJ databases">
        <authorList>
            <person name="Muzny D."/>
            <person name="Qin X."/>
            <person name="Deng J."/>
            <person name="Jiang H."/>
            <person name="Liu Y."/>
            <person name="Qu J."/>
            <person name="Song X.-Z."/>
            <person name="Zhang L."/>
            <person name="Thornton R."/>
            <person name="Coyle M."/>
            <person name="Francisco L."/>
            <person name="Jackson L."/>
            <person name="Javaid M."/>
            <person name="Korchina V."/>
            <person name="Kovar C."/>
            <person name="Mata R."/>
            <person name="Mathew T."/>
            <person name="Ngo R."/>
            <person name="Nguyen L."/>
            <person name="Nguyen N."/>
            <person name="Okwuonu G."/>
            <person name="Ongeri F."/>
            <person name="Pham C."/>
            <person name="Simmons D."/>
            <person name="Wilczek-Boney K."/>
            <person name="Hale W."/>
            <person name="Jakkamsetti A."/>
            <person name="Pham P."/>
            <person name="Ruth R."/>
            <person name="San Lucas F."/>
            <person name="Warren J."/>
            <person name="Zhang J."/>
            <person name="Zhao Z."/>
            <person name="Zhou C."/>
            <person name="Zhu D."/>
            <person name="Lee S."/>
            <person name="Bess C."/>
            <person name="Blankenburg K."/>
            <person name="Forbes L."/>
            <person name="Fu Q."/>
            <person name="Gubbala S."/>
            <person name="Hirani K."/>
            <person name="Jayaseelan J.C."/>
            <person name="Lara F."/>
            <person name="Munidasa M."/>
            <person name="Palculict T."/>
            <person name="Patil S."/>
            <person name="Pu L.-L."/>
            <person name="Saada N."/>
            <person name="Tang L."/>
            <person name="Weissenberger G."/>
            <person name="Zhu Y."/>
            <person name="Hemphill L."/>
            <person name="Shang Y."/>
            <person name="Youmans B."/>
            <person name="Ayvaz T."/>
            <person name="Ross M."/>
            <person name="Santibanez J."/>
            <person name="Aqrawi P."/>
            <person name="Gross S."/>
            <person name="Joshi V."/>
            <person name="Fowler G."/>
            <person name="Nazareth L."/>
            <person name="Reid J."/>
            <person name="Worley K."/>
            <person name="Petrosino J."/>
            <person name="Highlander S."/>
            <person name="Gibbs R."/>
        </authorList>
    </citation>
    <scope>NUCLEOTIDE SEQUENCE [LARGE SCALE GENOMIC DNA]</scope>
    <source>
        <strain evidence="2 3">ATCC BAA-614</strain>
    </source>
</reference>
<gene>
    <name evidence="2" type="ORF">HMPREF0591_4875</name>
</gene>
<organism evidence="2 3">
    <name type="scientific">Mycobacterium parascrofulaceum ATCC BAA-614</name>
    <dbReference type="NCBI Taxonomy" id="525368"/>
    <lineage>
        <taxon>Bacteria</taxon>
        <taxon>Bacillati</taxon>
        <taxon>Actinomycetota</taxon>
        <taxon>Actinomycetes</taxon>
        <taxon>Mycobacteriales</taxon>
        <taxon>Mycobacteriaceae</taxon>
        <taxon>Mycobacterium</taxon>
        <taxon>Mycobacterium simiae complex</taxon>
    </lineage>
</organism>
<accession>D5PFC7</accession>
<comment type="caution">
    <text evidence="2">The sequence shown here is derived from an EMBL/GenBank/DDBJ whole genome shotgun (WGS) entry which is preliminary data.</text>
</comment>
<dbReference type="AlphaFoldDB" id="D5PFC7"/>
<proteinExistence type="predicted"/>
<evidence type="ECO:0000313" key="3">
    <source>
        <dbReference type="Proteomes" id="UP000003653"/>
    </source>
</evidence>
<sequence length="124" mass="13947">MPQGWLPLARVAGLHGLKTRQAQEVAEKLGLRVKRGAALVSPAQQEKMRPELERLQQQKQFREASAKKGRRLVYESSASHTGFVDGDGATHLPFSNQELYRHLHPLLSNSDDRDEDPGCLRRPV</sequence>
<protein>
    <submittedName>
        <fullName evidence="2">Uncharacterized protein</fullName>
    </submittedName>
</protein>
<dbReference type="EMBL" id="ADNV01000332">
    <property type="protein sequence ID" value="EFG75197.1"/>
    <property type="molecule type" value="Genomic_DNA"/>
</dbReference>
<keyword evidence="3" id="KW-1185">Reference proteome</keyword>
<evidence type="ECO:0000313" key="2">
    <source>
        <dbReference type="EMBL" id="EFG75197.1"/>
    </source>
</evidence>
<name>D5PFC7_9MYCO</name>
<dbReference type="HOGENOM" id="CLU_2001358_0_0_11"/>
<dbReference type="eggNOG" id="ENOG5032378">
    <property type="taxonomic scope" value="Bacteria"/>
</dbReference>
<dbReference type="Proteomes" id="UP000003653">
    <property type="component" value="Unassembled WGS sequence"/>
</dbReference>
<feature type="region of interest" description="Disordered" evidence="1">
    <location>
        <begin position="105"/>
        <end position="124"/>
    </location>
</feature>
<evidence type="ECO:0000256" key="1">
    <source>
        <dbReference type="SAM" id="MobiDB-lite"/>
    </source>
</evidence>
<dbReference type="RefSeq" id="WP_007168864.1">
    <property type="nucleotide sequence ID" value="NZ_GG770554.1"/>
</dbReference>